<dbReference type="GO" id="GO:0046872">
    <property type="term" value="F:metal ion binding"/>
    <property type="evidence" value="ECO:0007669"/>
    <property type="project" value="UniProtKB-KW"/>
</dbReference>
<dbReference type="RefSeq" id="WP_249303043.1">
    <property type="nucleotide sequence ID" value="NZ_CP060634.1"/>
</dbReference>
<dbReference type="CDD" id="cd00077">
    <property type="entry name" value="HDc"/>
    <property type="match status" value="1"/>
</dbReference>
<accession>A0A7G9G4R2</accession>
<dbReference type="EMBL" id="CP060634">
    <property type="protein sequence ID" value="QNM05794.1"/>
    <property type="molecule type" value="Genomic_DNA"/>
</dbReference>
<dbReference type="PANTHER" id="PTHR35795">
    <property type="entry name" value="SLR1885 PROTEIN"/>
    <property type="match status" value="1"/>
</dbReference>
<dbReference type="KEGG" id="qdo:H9Q78_01065"/>
<evidence type="ECO:0000256" key="4">
    <source>
        <dbReference type="ARBA" id="ARBA00022801"/>
    </source>
</evidence>
<dbReference type="Pfam" id="PF01966">
    <property type="entry name" value="HD"/>
    <property type="match status" value="1"/>
</dbReference>
<feature type="domain" description="HD" evidence="7">
    <location>
        <begin position="20"/>
        <end position="135"/>
    </location>
</feature>
<dbReference type="PROSITE" id="PS51831">
    <property type="entry name" value="HD"/>
    <property type="match status" value="1"/>
</dbReference>
<evidence type="ECO:0000256" key="2">
    <source>
        <dbReference type="ARBA" id="ARBA00022723"/>
    </source>
</evidence>
<comment type="catalytic activity">
    <reaction evidence="6">
        <text>P(1),P(4)-bis(5'-adenosyl) tetraphosphate + H2O = 2 ADP + 2 H(+)</text>
        <dbReference type="Rhea" id="RHEA:24252"/>
        <dbReference type="ChEBI" id="CHEBI:15377"/>
        <dbReference type="ChEBI" id="CHEBI:15378"/>
        <dbReference type="ChEBI" id="CHEBI:58141"/>
        <dbReference type="ChEBI" id="CHEBI:456216"/>
        <dbReference type="EC" id="3.6.1.41"/>
    </reaction>
</comment>
<dbReference type="SUPFAM" id="SSF109604">
    <property type="entry name" value="HD-domain/PDEase-like"/>
    <property type="match status" value="1"/>
</dbReference>
<dbReference type="Proteomes" id="UP000515823">
    <property type="component" value="Chromosome"/>
</dbReference>
<organism evidence="8 9">
    <name type="scientific">Qiania dongpingensis</name>
    <dbReference type="NCBI Taxonomy" id="2763669"/>
    <lineage>
        <taxon>Bacteria</taxon>
        <taxon>Bacillati</taxon>
        <taxon>Bacillota</taxon>
        <taxon>Clostridia</taxon>
        <taxon>Lachnospirales</taxon>
        <taxon>Lachnospiraceae</taxon>
        <taxon>Qiania</taxon>
    </lineage>
</organism>
<keyword evidence="9" id="KW-1185">Reference proteome</keyword>
<dbReference type="AlphaFoldDB" id="A0A7G9G4R2"/>
<evidence type="ECO:0000256" key="5">
    <source>
        <dbReference type="ARBA" id="ARBA00023004"/>
    </source>
</evidence>
<protein>
    <recommendedName>
        <fullName evidence="1">bis(5'-nucleosyl)-tetraphosphatase (symmetrical)</fullName>
        <ecNumber evidence="1">3.6.1.41</ecNumber>
    </recommendedName>
</protein>
<evidence type="ECO:0000259" key="7">
    <source>
        <dbReference type="PROSITE" id="PS51831"/>
    </source>
</evidence>
<dbReference type="InterPro" id="IPR051094">
    <property type="entry name" value="Diverse_Catalytic_Enzymes"/>
</dbReference>
<dbReference type="InterPro" id="IPR005249">
    <property type="entry name" value="YqeK"/>
</dbReference>
<sequence length="202" mass="23266">MKPDRLTIKEKLRHKLGIGRFEHTLGVAYTSSCLAMRYGCNPEDAELGGLLHDCAKQYDNSTLLKKSLKYELPVSEAERQNPSLLHAKLGAYLAQHKYDVQNPEILDAIRYHTTGRPAMTLLEKIIYVADYMEPRRFKAPNLEKIRCLAFVDLDRAVYEIMSDTLDYLKEMPDCIDETTQEACAYYQALFEKNTMEQKENCS</sequence>
<keyword evidence="5" id="KW-0408">Iron</keyword>
<dbReference type="InterPro" id="IPR003607">
    <property type="entry name" value="HD/PDEase_dom"/>
</dbReference>
<dbReference type="InterPro" id="IPR006674">
    <property type="entry name" value="HD_domain"/>
</dbReference>
<evidence type="ECO:0000256" key="3">
    <source>
        <dbReference type="ARBA" id="ARBA00022741"/>
    </source>
</evidence>
<evidence type="ECO:0000313" key="9">
    <source>
        <dbReference type="Proteomes" id="UP000515823"/>
    </source>
</evidence>
<keyword evidence="3" id="KW-0547">Nucleotide-binding</keyword>
<dbReference type="NCBIfam" id="TIGR00277">
    <property type="entry name" value="HDIG"/>
    <property type="match status" value="1"/>
</dbReference>
<dbReference type="SMART" id="SM00471">
    <property type="entry name" value="HDc"/>
    <property type="match status" value="1"/>
</dbReference>
<evidence type="ECO:0000313" key="8">
    <source>
        <dbReference type="EMBL" id="QNM05794.1"/>
    </source>
</evidence>
<dbReference type="NCBIfam" id="TIGR00488">
    <property type="entry name" value="bis(5'-nucleosyl)-tetraphosphatase (symmetrical) YqeK"/>
    <property type="match status" value="1"/>
</dbReference>
<name>A0A7G9G4R2_9FIRM</name>
<dbReference type="Gene3D" id="1.10.3210.10">
    <property type="entry name" value="Hypothetical protein af1432"/>
    <property type="match status" value="1"/>
</dbReference>
<reference evidence="8 9" key="1">
    <citation type="submission" date="2020-08" db="EMBL/GenBank/DDBJ databases">
        <authorList>
            <person name="Liu C."/>
            <person name="Sun Q."/>
        </authorList>
    </citation>
    <scope>NUCLEOTIDE SEQUENCE [LARGE SCALE GENOMIC DNA]</scope>
    <source>
        <strain evidence="8 9">NSJ-38</strain>
    </source>
</reference>
<dbReference type="GO" id="GO:0008803">
    <property type="term" value="F:bis(5'-nucleosyl)-tetraphosphatase (symmetrical) activity"/>
    <property type="evidence" value="ECO:0007669"/>
    <property type="project" value="UniProtKB-EC"/>
</dbReference>
<dbReference type="PANTHER" id="PTHR35795:SF1">
    <property type="entry name" value="BIS(5'-NUCLEOSYL)-TETRAPHOSPHATASE, SYMMETRICAL"/>
    <property type="match status" value="1"/>
</dbReference>
<gene>
    <name evidence="8" type="primary">yqeK</name>
    <name evidence="8" type="ORF">H9Q78_01065</name>
</gene>
<keyword evidence="2" id="KW-0479">Metal-binding</keyword>
<dbReference type="EC" id="3.6.1.41" evidence="1"/>
<dbReference type="InterPro" id="IPR006675">
    <property type="entry name" value="HDIG_dom"/>
</dbReference>
<dbReference type="GO" id="GO:0000166">
    <property type="term" value="F:nucleotide binding"/>
    <property type="evidence" value="ECO:0007669"/>
    <property type="project" value="UniProtKB-KW"/>
</dbReference>
<proteinExistence type="predicted"/>
<evidence type="ECO:0000256" key="6">
    <source>
        <dbReference type="ARBA" id="ARBA00049417"/>
    </source>
</evidence>
<evidence type="ECO:0000256" key="1">
    <source>
        <dbReference type="ARBA" id="ARBA00012506"/>
    </source>
</evidence>
<keyword evidence="4 8" id="KW-0378">Hydrolase</keyword>